<organism evidence="1 2">
    <name type="scientific">Platanthera zijinensis</name>
    <dbReference type="NCBI Taxonomy" id="2320716"/>
    <lineage>
        <taxon>Eukaryota</taxon>
        <taxon>Viridiplantae</taxon>
        <taxon>Streptophyta</taxon>
        <taxon>Embryophyta</taxon>
        <taxon>Tracheophyta</taxon>
        <taxon>Spermatophyta</taxon>
        <taxon>Magnoliopsida</taxon>
        <taxon>Liliopsida</taxon>
        <taxon>Asparagales</taxon>
        <taxon>Orchidaceae</taxon>
        <taxon>Orchidoideae</taxon>
        <taxon>Orchideae</taxon>
        <taxon>Orchidinae</taxon>
        <taxon>Platanthera</taxon>
    </lineage>
</organism>
<comment type="caution">
    <text evidence="1">The sequence shown here is derived from an EMBL/GenBank/DDBJ whole genome shotgun (WGS) entry which is preliminary data.</text>
</comment>
<protein>
    <recommendedName>
        <fullName evidence="3">Ricin B lectin domain-containing protein</fullName>
    </recommendedName>
</protein>
<keyword evidence="2" id="KW-1185">Reference proteome</keyword>
<dbReference type="EMBL" id="JBBWWQ010000007">
    <property type="protein sequence ID" value="KAK8942553.1"/>
    <property type="molecule type" value="Genomic_DNA"/>
</dbReference>
<dbReference type="AlphaFoldDB" id="A0AAP0G7D9"/>
<dbReference type="SUPFAM" id="SSF50370">
    <property type="entry name" value="Ricin B-like lectins"/>
    <property type="match status" value="1"/>
</dbReference>
<reference evidence="1 2" key="1">
    <citation type="journal article" date="2022" name="Nat. Plants">
        <title>Genomes of leafy and leafless Platanthera orchids illuminate the evolution of mycoheterotrophy.</title>
        <authorList>
            <person name="Li M.H."/>
            <person name="Liu K.W."/>
            <person name="Li Z."/>
            <person name="Lu H.C."/>
            <person name="Ye Q.L."/>
            <person name="Zhang D."/>
            <person name="Wang J.Y."/>
            <person name="Li Y.F."/>
            <person name="Zhong Z.M."/>
            <person name="Liu X."/>
            <person name="Yu X."/>
            <person name="Liu D.K."/>
            <person name="Tu X.D."/>
            <person name="Liu B."/>
            <person name="Hao Y."/>
            <person name="Liao X.Y."/>
            <person name="Jiang Y.T."/>
            <person name="Sun W.H."/>
            <person name="Chen J."/>
            <person name="Chen Y.Q."/>
            <person name="Ai Y."/>
            <person name="Zhai J.W."/>
            <person name="Wu S.S."/>
            <person name="Zhou Z."/>
            <person name="Hsiao Y.Y."/>
            <person name="Wu W.L."/>
            <person name="Chen Y.Y."/>
            <person name="Lin Y.F."/>
            <person name="Hsu J.L."/>
            <person name="Li C.Y."/>
            <person name="Wang Z.W."/>
            <person name="Zhao X."/>
            <person name="Zhong W.Y."/>
            <person name="Ma X.K."/>
            <person name="Ma L."/>
            <person name="Huang J."/>
            <person name="Chen G.Z."/>
            <person name="Huang M.Z."/>
            <person name="Huang L."/>
            <person name="Peng D.H."/>
            <person name="Luo Y.B."/>
            <person name="Zou S.Q."/>
            <person name="Chen S.P."/>
            <person name="Lan S."/>
            <person name="Tsai W.C."/>
            <person name="Van de Peer Y."/>
            <person name="Liu Z.J."/>
        </authorList>
    </citation>
    <scope>NUCLEOTIDE SEQUENCE [LARGE SCALE GENOMIC DNA]</scope>
    <source>
        <strain evidence="1">Lor287</strain>
    </source>
</reference>
<dbReference type="PANTHER" id="PTHR31263">
    <property type="entry name" value="CELLULASE FAMILY PROTEIN (AFU_ORTHOLOGUE AFUA_5G14560)"/>
    <property type="match status" value="1"/>
</dbReference>
<evidence type="ECO:0008006" key="3">
    <source>
        <dbReference type="Google" id="ProtNLM"/>
    </source>
</evidence>
<dbReference type="Proteomes" id="UP001418222">
    <property type="component" value="Unassembled WGS sequence"/>
</dbReference>
<dbReference type="Gene3D" id="2.80.10.50">
    <property type="match status" value="1"/>
</dbReference>
<dbReference type="PANTHER" id="PTHR31263:SF44">
    <property type="entry name" value="OS04G0481200 PROTEIN"/>
    <property type="match status" value="1"/>
</dbReference>
<gene>
    <name evidence="1" type="ORF">KSP39_PZI009540</name>
</gene>
<dbReference type="InterPro" id="IPR035992">
    <property type="entry name" value="Ricin_B-like_lectins"/>
</dbReference>
<evidence type="ECO:0000313" key="2">
    <source>
        <dbReference type="Proteomes" id="UP001418222"/>
    </source>
</evidence>
<proteinExistence type="predicted"/>
<evidence type="ECO:0000313" key="1">
    <source>
        <dbReference type="EMBL" id="KAK8942553.1"/>
    </source>
</evidence>
<accession>A0AAP0G7D9</accession>
<name>A0AAP0G7D9_9ASPA</name>
<sequence length="140" mass="15478">MTGDDETIALRRPRLKIFHPPSNSCIFRRGYENPLTLAPCTQCDSWNYTPQKFLTIAGTYYCLKAVGPSLPAKLSISCSVTDSQWNVVSDSGKGRISMNLADKTEVCLDVDDSGTIVTNPCRSESVSDGDSQWFQLNKFS</sequence>